<dbReference type="Gene3D" id="3.30.1830.10">
    <property type="entry name" value="YehR-like"/>
    <property type="match status" value="1"/>
</dbReference>
<evidence type="ECO:0000313" key="2">
    <source>
        <dbReference type="EMBL" id="MCQ9209977.1"/>
    </source>
</evidence>
<sequence length="184" mass="20398">MKKTLILVFVAFVLVGCGSGEKETSSTTEEVSTTKEAATSEQVSTTKQVDESEKTITTVCSIDTPFQDYSTIKQTYSSKYDIVKKITFEGMIEFSSKEERDKAMQEFNANIEAANSFEGITPHFEEVGDTKIKDIAEYDLMKTSIQTLRQLGLLNAKDTDKVAFVSLQKTVSAFEAQGFTCTVE</sequence>
<dbReference type="SUPFAM" id="SSF160704">
    <property type="entry name" value="YehR-like"/>
    <property type="match status" value="1"/>
</dbReference>
<feature type="compositionally biased region" description="Low complexity" evidence="1">
    <location>
        <begin position="25"/>
        <end position="41"/>
    </location>
</feature>
<proteinExistence type="predicted"/>
<name>A0ABT1WN73_9LACT</name>
<reference evidence="2" key="1">
    <citation type="submission" date="2022-07" db="EMBL/GenBank/DDBJ databases">
        <authorList>
            <person name="Jung M.-Y."/>
            <person name="Lee M."/>
        </authorList>
    </citation>
    <scope>NUCLEOTIDE SEQUENCE</scope>
    <source>
        <strain evidence="2">S8</strain>
    </source>
</reference>
<accession>A0ABT1WN73</accession>
<reference evidence="2" key="3">
    <citation type="journal article" date="2023" name="Microbiol. Resour. Announc.">
        <title>Draft Genome Sequence of Granulicatella sp. Strain S8, Isolated from a Marine Fish, Seriola quinqueradiata.</title>
        <authorList>
            <person name="Lee M."/>
            <person name="Farooq A."/>
            <person name="Jeong J.B."/>
            <person name="Jung M.Y."/>
        </authorList>
    </citation>
    <scope>NUCLEOTIDE SEQUENCE</scope>
    <source>
        <strain evidence="2">S8</strain>
    </source>
</reference>
<keyword evidence="3" id="KW-1185">Reference proteome</keyword>
<dbReference type="Proteomes" id="UP001059480">
    <property type="component" value="Unassembled WGS sequence"/>
</dbReference>
<dbReference type="RefSeq" id="WP_256945093.1">
    <property type="nucleotide sequence ID" value="NZ_JANHNZ010000004.1"/>
</dbReference>
<protein>
    <submittedName>
        <fullName evidence="2">YehR family protein</fullName>
    </submittedName>
</protein>
<dbReference type="EMBL" id="JANHNZ010000004">
    <property type="protein sequence ID" value="MCQ9209977.1"/>
    <property type="molecule type" value="Genomic_DNA"/>
</dbReference>
<dbReference type="PROSITE" id="PS51257">
    <property type="entry name" value="PROKAR_LIPOPROTEIN"/>
    <property type="match status" value="1"/>
</dbReference>
<organism evidence="2 3">
    <name type="scientific">Granulicatella seriolae</name>
    <dbReference type="NCBI Taxonomy" id="2967226"/>
    <lineage>
        <taxon>Bacteria</taxon>
        <taxon>Bacillati</taxon>
        <taxon>Bacillota</taxon>
        <taxon>Bacilli</taxon>
        <taxon>Lactobacillales</taxon>
        <taxon>Carnobacteriaceae</taxon>
        <taxon>Granulicatella</taxon>
    </lineage>
</organism>
<feature type="region of interest" description="Disordered" evidence="1">
    <location>
        <begin position="21"/>
        <end position="46"/>
    </location>
</feature>
<gene>
    <name evidence="2" type="ORF">NPA36_05380</name>
</gene>
<evidence type="ECO:0000256" key="1">
    <source>
        <dbReference type="SAM" id="MobiDB-lite"/>
    </source>
</evidence>
<evidence type="ECO:0000313" key="3">
    <source>
        <dbReference type="Proteomes" id="UP001059480"/>
    </source>
</evidence>
<reference evidence="2" key="2">
    <citation type="journal article" date="2023" name="Curr. Microbiol.">
        <title>Granulicatella seriolae sp. nov., a Novel Facultative Anaerobe Isolated from Yellowtail Marine Fish.</title>
        <authorList>
            <person name="Lee M."/>
            <person name="Choi Y.J."/>
            <person name="Farooq A."/>
            <person name="Jeong J.B."/>
            <person name="Jung M.Y."/>
        </authorList>
    </citation>
    <scope>NUCLEOTIDE SEQUENCE</scope>
    <source>
        <strain evidence="2">S8</strain>
    </source>
</reference>
<comment type="caution">
    <text evidence="2">The sequence shown here is derived from an EMBL/GenBank/DDBJ whole genome shotgun (WGS) entry which is preliminary data.</text>
</comment>
<dbReference type="InterPro" id="IPR036699">
    <property type="entry name" value="YehR-like_sf"/>
</dbReference>